<dbReference type="SMART" id="SM00184">
    <property type="entry name" value="RING"/>
    <property type="match status" value="1"/>
</dbReference>
<accession>E2A3B1</accession>
<dbReference type="InterPro" id="IPR001841">
    <property type="entry name" value="Znf_RING"/>
</dbReference>
<dbReference type="Pfam" id="PF13639">
    <property type="entry name" value="zf-RING_2"/>
    <property type="match status" value="1"/>
</dbReference>
<dbReference type="Gene3D" id="1.10.287.1490">
    <property type="match status" value="1"/>
</dbReference>
<proteinExistence type="predicted"/>
<dbReference type="Proteomes" id="UP000000311">
    <property type="component" value="Unassembled WGS sequence"/>
</dbReference>
<dbReference type="GO" id="GO:0061630">
    <property type="term" value="F:ubiquitin protein ligase activity"/>
    <property type="evidence" value="ECO:0007669"/>
    <property type="project" value="TreeGrafter"/>
</dbReference>
<dbReference type="InParanoid" id="E2A3B1"/>
<dbReference type="InterPro" id="IPR013083">
    <property type="entry name" value="Znf_RING/FYVE/PHD"/>
</dbReference>
<dbReference type="SMART" id="SM00744">
    <property type="entry name" value="RINGv"/>
    <property type="match status" value="1"/>
</dbReference>
<dbReference type="InterPro" id="IPR011016">
    <property type="entry name" value="Znf_RING-CH"/>
</dbReference>
<dbReference type="Gene3D" id="3.30.40.10">
    <property type="entry name" value="Zinc/RING finger domain, C3HC4 (zinc finger)"/>
    <property type="match status" value="1"/>
</dbReference>
<dbReference type="GO" id="GO:0005634">
    <property type="term" value="C:nucleus"/>
    <property type="evidence" value="ECO:0007669"/>
    <property type="project" value="TreeGrafter"/>
</dbReference>
<evidence type="ECO:0000256" key="3">
    <source>
        <dbReference type="ARBA" id="ARBA00022833"/>
    </source>
</evidence>
<dbReference type="PANTHER" id="PTHR46569">
    <property type="entry name" value="E3 UBIQUITIN-PROTEIN LIGASE TRAIP"/>
    <property type="match status" value="1"/>
</dbReference>
<dbReference type="SUPFAM" id="SSF57850">
    <property type="entry name" value="RING/U-box"/>
    <property type="match status" value="1"/>
</dbReference>
<evidence type="ECO:0000256" key="2">
    <source>
        <dbReference type="ARBA" id="ARBA00022771"/>
    </source>
</evidence>
<feature type="coiled-coil region" evidence="5">
    <location>
        <begin position="101"/>
        <end position="163"/>
    </location>
</feature>
<dbReference type="GO" id="GO:0090734">
    <property type="term" value="C:site of DNA damage"/>
    <property type="evidence" value="ECO:0007669"/>
    <property type="project" value="TreeGrafter"/>
</dbReference>
<keyword evidence="3" id="KW-0862">Zinc</keyword>
<dbReference type="EMBL" id="GL436354">
    <property type="protein sequence ID" value="EFN72083.1"/>
    <property type="molecule type" value="Genomic_DNA"/>
</dbReference>
<keyword evidence="2 4" id="KW-0863">Zinc-finger</keyword>
<name>E2A3B1_CAMFO</name>
<evidence type="ECO:0000313" key="7">
    <source>
        <dbReference type="EMBL" id="EFN72083.1"/>
    </source>
</evidence>
<dbReference type="AlphaFoldDB" id="E2A3B1"/>
<dbReference type="OMA" id="NCGNVFH"/>
<feature type="domain" description="RING-type" evidence="6">
    <location>
        <begin position="5"/>
        <end position="46"/>
    </location>
</feature>
<evidence type="ECO:0000259" key="6">
    <source>
        <dbReference type="PROSITE" id="PS50089"/>
    </source>
</evidence>
<sequence length="269" mass="31578">MNILCVICHDVLLPSEDIVFSRCGHVFHFSCLSRWLERSKTCPQCREKVTENKIYRVYFTFPNSETASDNADNSLLQGRIDSLQFQILVKDKNIKYHLSKIATLEKQNAGLRQEVRKVESEINQKKSTIHALNEQIIYFKEKYEKYKVLAQELSQKEKELEQIHYMQNTFSKGSLEDIRRVIEKTKDAHQDALVTCISAMRKEFEERLELCKSENLSLQHRVNKLETILSRQNYIKSGNQRNLDKNSPNIIQKEDVYSKVMNILMSLVK</sequence>
<evidence type="ECO:0000256" key="1">
    <source>
        <dbReference type="ARBA" id="ARBA00022723"/>
    </source>
</evidence>
<keyword evidence="1" id="KW-0479">Metal-binding</keyword>
<dbReference type="InterPro" id="IPR052639">
    <property type="entry name" value="TRAIP_ubiq-protein_ligase"/>
</dbReference>
<evidence type="ECO:0000256" key="4">
    <source>
        <dbReference type="PROSITE-ProRule" id="PRU00175"/>
    </source>
</evidence>
<organism evidence="8">
    <name type="scientific">Camponotus floridanus</name>
    <name type="common">Florida carpenter ant</name>
    <dbReference type="NCBI Taxonomy" id="104421"/>
    <lineage>
        <taxon>Eukaryota</taxon>
        <taxon>Metazoa</taxon>
        <taxon>Ecdysozoa</taxon>
        <taxon>Arthropoda</taxon>
        <taxon>Hexapoda</taxon>
        <taxon>Insecta</taxon>
        <taxon>Pterygota</taxon>
        <taxon>Neoptera</taxon>
        <taxon>Endopterygota</taxon>
        <taxon>Hymenoptera</taxon>
        <taxon>Apocrita</taxon>
        <taxon>Aculeata</taxon>
        <taxon>Formicoidea</taxon>
        <taxon>Formicidae</taxon>
        <taxon>Formicinae</taxon>
        <taxon>Camponotus</taxon>
    </lineage>
</organism>
<dbReference type="GO" id="GO:0031297">
    <property type="term" value="P:replication fork processing"/>
    <property type="evidence" value="ECO:0007669"/>
    <property type="project" value="TreeGrafter"/>
</dbReference>
<dbReference type="GO" id="GO:0008270">
    <property type="term" value="F:zinc ion binding"/>
    <property type="evidence" value="ECO:0007669"/>
    <property type="project" value="UniProtKB-KW"/>
</dbReference>
<dbReference type="PROSITE" id="PS50089">
    <property type="entry name" value="ZF_RING_2"/>
    <property type="match status" value="1"/>
</dbReference>
<evidence type="ECO:0000313" key="8">
    <source>
        <dbReference type="Proteomes" id="UP000000311"/>
    </source>
</evidence>
<dbReference type="GO" id="GO:0016567">
    <property type="term" value="P:protein ubiquitination"/>
    <property type="evidence" value="ECO:0007669"/>
    <property type="project" value="TreeGrafter"/>
</dbReference>
<reference evidence="7 8" key="1">
    <citation type="journal article" date="2010" name="Science">
        <title>Genomic comparison of the ants Camponotus floridanus and Harpegnathos saltator.</title>
        <authorList>
            <person name="Bonasio R."/>
            <person name="Zhang G."/>
            <person name="Ye C."/>
            <person name="Mutti N.S."/>
            <person name="Fang X."/>
            <person name="Qin N."/>
            <person name="Donahue G."/>
            <person name="Yang P."/>
            <person name="Li Q."/>
            <person name="Li C."/>
            <person name="Zhang P."/>
            <person name="Huang Z."/>
            <person name="Berger S.L."/>
            <person name="Reinberg D."/>
            <person name="Wang J."/>
            <person name="Liebig J."/>
        </authorList>
    </citation>
    <scope>NUCLEOTIDE SEQUENCE [LARGE SCALE GENOMIC DNA]</scope>
    <source>
        <strain evidence="8">C129</strain>
    </source>
</reference>
<keyword evidence="5" id="KW-0175">Coiled coil</keyword>
<keyword evidence="8" id="KW-1185">Reference proteome</keyword>
<gene>
    <name evidence="7" type="ORF">EAG_06145</name>
</gene>
<dbReference type="OrthoDB" id="8062037at2759"/>
<evidence type="ECO:0000256" key="5">
    <source>
        <dbReference type="SAM" id="Coils"/>
    </source>
</evidence>
<dbReference type="PANTHER" id="PTHR46569:SF1">
    <property type="entry name" value="E3 UBIQUITIN-PROTEIN LIGASE RFWD3-RELATED"/>
    <property type="match status" value="1"/>
</dbReference>
<protein>
    <submittedName>
        <fullName evidence="7">TRAF-interacting protein</fullName>
    </submittedName>
</protein>